<dbReference type="PANTHER" id="PTHR48081:SF13">
    <property type="entry name" value="ALPHA_BETA HYDROLASE"/>
    <property type="match status" value="1"/>
</dbReference>
<reference evidence="3 4" key="1">
    <citation type="journal article" date="2015" name="Genome Announc.">
        <title>Expanding the biotechnology potential of lactobacilli through comparative genomics of 213 strains and associated genera.</title>
        <authorList>
            <person name="Sun Z."/>
            <person name="Harris H.M."/>
            <person name="McCann A."/>
            <person name="Guo C."/>
            <person name="Argimon S."/>
            <person name="Zhang W."/>
            <person name="Yang X."/>
            <person name="Jeffery I.B."/>
            <person name="Cooney J.C."/>
            <person name="Kagawa T.F."/>
            <person name="Liu W."/>
            <person name="Song Y."/>
            <person name="Salvetti E."/>
            <person name="Wrobel A."/>
            <person name="Rasinkangas P."/>
            <person name="Parkhill J."/>
            <person name="Rea M.C."/>
            <person name="O'Sullivan O."/>
            <person name="Ritari J."/>
            <person name="Douillard F.P."/>
            <person name="Paul Ross R."/>
            <person name="Yang R."/>
            <person name="Briner A.E."/>
            <person name="Felis G.E."/>
            <person name="de Vos W.M."/>
            <person name="Barrangou R."/>
            <person name="Klaenhammer T.R."/>
            <person name="Caufield P.W."/>
            <person name="Cui Y."/>
            <person name="Zhang H."/>
            <person name="O'Toole P.W."/>
        </authorList>
    </citation>
    <scope>NUCLEOTIDE SEQUENCE [LARGE SCALE GENOMIC DNA]</scope>
    <source>
        <strain evidence="3 4">DSM 20605</strain>
    </source>
</reference>
<dbReference type="STRING" id="1133569.FD21_GL000161"/>
<evidence type="ECO:0000259" key="2">
    <source>
        <dbReference type="Pfam" id="PF20434"/>
    </source>
</evidence>
<dbReference type="Pfam" id="PF20434">
    <property type="entry name" value="BD-FAE"/>
    <property type="match status" value="1"/>
</dbReference>
<evidence type="ECO:0000313" key="3">
    <source>
        <dbReference type="EMBL" id="KRM83964.1"/>
    </source>
</evidence>
<keyword evidence="4" id="KW-1185">Reference proteome</keyword>
<dbReference type="InterPro" id="IPR050300">
    <property type="entry name" value="GDXG_lipolytic_enzyme"/>
</dbReference>
<dbReference type="EMBL" id="AYYX01000105">
    <property type="protein sequence ID" value="KRM83964.1"/>
    <property type="molecule type" value="Genomic_DNA"/>
</dbReference>
<dbReference type="InterPro" id="IPR049492">
    <property type="entry name" value="BD-FAE-like_dom"/>
</dbReference>
<comment type="caution">
    <text evidence="3">The sequence shown here is derived from an EMBL/GenBank/DDBJ whole genome shotgun (WGS) entry which is preliminary data.</text>
</comment>
<dbReference type="eggNOG" id="COG0657">
    <property type="taxonomic scope" value="Bacteria"/>
</dbReference>
<organism evidence="3 4">
    <name type="scientific">Liquorilactobacillus vini DSM 20605</name>
    <dbReference type="NCBI Taxonomy" id="1133569"/>
    <lineage>
        <taxon>Bacteria</taxon>
        <taxon>Bacillati</taxon>
        <taxon>Bacillota</taxon>
        <taxon>Bacilli</taxon>
        <taxon>Lactobacillales</taxon>
        <taxon>Lactobacillaceae</taxon>
        <taxon>Liquorilactobacillus</taxon>
    </lineage>
</organism>
<protein>
    <recommendedName>
        <fullName evidence="2">BD-FAE-like domain-containing protein</fullName>
    </recommendedName>
</protein>
<dbReference type="RefSeq" id="WP_010579445.1">
    <property type="nucleotide sequence ID" value="NZ_AHYZ01000008.1"/>
</dbReference>
<dbReference type="GO" id="GO:0016787">
    <property type="term" value="F:hydrolase activity"/>
    <property type="evidence" value="ECO:0007669"/>
    <property type="project" value="UniProtKB-KW"/>
</dbReference>
<dbReference type="PANTHER" id="PTHR48081">
    <property type="entry name" value="AB HYDROLASE SUPERFAMILY PROTEIN C4A8.06C"/>
    <property type="match status" value="1"/>
</dbReference>
<keyword evidence="1" id="KW-0378">Hydrolase</keyword>
<dbReference type="InterPro" id="IPR029058">
    <property type="entry name" value="AB_hydrolase_fold"/>
</dbReference>
<dbReference type="Gene3D" id="3.40.50.1820">
    <property type="entry name" value="alpha/beta hydrolase"/>
    <property type="match status" value="1"/>
</dbReference>
<gene>
    <name evidence="3" type="ORF">FD21_GL000161</name>
</gene>
<sequence length="286" mass="31122">MINNLTINEPTVPVVKSLPNITYHRSGTHELKMSLLIPQLVKPVPAILFLPGGGFRLANPNNFIQLRLALAQAGYLVASIEYQVLPAAFPAQLLSSKYALNYLVKHAAEFGLKRDQIAAVGVSAGGYLAQFLGVTSATSNFLPVEIPVANAKIWKVVSLFGFSDLTSLAEGLTNQTEKNSVEPILGLYLNGLNFLNDQTKVFTADPDALAEASPINYISEKNPPFLLMHGSKDQLISPNQLTKMTKALSAKHVAVTAIKVKGAEHGSWQWSQPIIARQIIKWLNNK</sequence>
<dbReference type="Proteomes" id="UP000051576">
    <property type="component" value="Unassembled WGS sequence"/>
</dbReference>
<dbReference type="PATRIC" id="fig|1133569.4.peg.165"/>
<dbReference type="SUPFAM" id="SSF53474">
    <property type="entry name" value="alpha/beta-Hydrolases"/>
    <property type="match status" value="1"/>
</dbReference>
<name>A0A0R2C798_9LACO</name>
<dbReference type="AlphaFoldDB" id="A0A0R2C798"/>
<feature type="domain" description="BD-FAE-like" evidence="2">
    <location>
        <begin position="41"/>
        <end position="248"/>
    </location>
</feature>
<evidence type="ECO:0000313" key="4">
    <source>
        <dbReference type="Proteomes" id="UP000051576"/>
    </source>
</evidence>
<accession>A0A0R2C798</accession>
<evidence type="ECO:0000256" key="1">
    <source>
        <dbReference type="ARBA" id="ARBA00022801"/>
    </source>
</evidence>
<dbReference type="OrthoDB" id="9815425at2"/>
<proteinExistence type="predicted"/>